<dbReference type="EMBL" id="JBHRXY010000001">
    <property type="protein sequence ID" value="MFC3628331.1"/>
    <property type="molecule type" value="Genomic_DNA"/>
</dbReference>
<dbReference type="NCBIfam" id="TIGR02122">
    <property type="entry name" value="TRAP_TAXI"/>
    <property type="match status" value="1"/>
</dbReference>
<name>A0ABV7U022_9RHOB</name>
<keyword evidence="3" id="KW-1185">Reference proteome</keyword>
<dbReference type="PANTHER" id="PTHR42941">
    <property type="entry name" value="SLL1037 PROTEIN"/>
    <property type="match status" value="1"/>
</dbReference>
<dbReference type="PANTHER" id="PTHR42941:SF1">
    <property type="entry name" value="SLL1037 PROTEIN"/>
    <property type="match status" value="1"/>
</dbReference>
<sequence length="330" mass="34697">MIRQTLIGLSIAAVAGSTALAQEAARSDWPNTVVIGTASPGGTHAIYGQGVASLISEHVGVPASTQQTQGPTQNLVLVHSGRIDIGLTTMGPAYEALQGELDLDPGIKYDDIRALFPMYVTPFQGAALERSGIKSLGDLAGKTVGAGPRGGTGGTYWARWFDALGITVNVQNGPLGDQTSQLADGRLDAVTTAAGLPIAAFSELETLAPTVFFGLTSEEIETLKSSVPYAQEFTIPAGTYSSQAEDITTLAMWNVAFASSQMSESLAYEIVKAVFENQEDLVATHASASETLLENVTANSFLPYHPGAVRFYREQGIDLPEALVPAEMTE</sequence>
<comment type="caution">
    <text evidence="2">The sequence shown here is derived from an EMBL/GenBank/DDBJ whole genome shotgun (WGS) entry which is preliminary data.</text>
</comment>
<evidence type="ECO:0000256" key="1">
    <source>
        <dbReference type="SAM" id="SignalP"/>
    </source>
</evidence>
<dbReference type="Gene3D" id="3.40.190.10">
    <property type="entry name" value="Periplasmic binding protein-like II"/>
    <property type="match status" value="2"/>
</dbReference>
<reference evidence="3" key="1">
    <citation type="journal article" date="2019" name="Int. J. Syst. Evol. Microbiol.">
        <title>The Global Catalogue of Microorganisms (GCM) 10K type strain sequencing project: providing services to taxonomists for standard genome sequencing and annotation.</title>
        <authorList>
            <consortium name="The Broad Institute Genomics Platform"/>
            <consortium name="The Broad Institute Genome Sequencing Center for Infectious Disease"/>
            <person name="Wu L."/>
            <person name="Ma J."/>
        </authorList>
    </citation>
    <scope>NUCLEOTIDE SEQUENCE [LARGE SCALE GENOMIC DNA]</scope>
    <source>
        <strain evidence="3">KCTC 42473</strain>
    </source>
</reference>
<keyword evidence="1" id="KW-0732">Signal</keyword>
<dbReference type="RefSeq" id="WP_377759027.1">
    <property type="nucleotide sequence ID" value="NZ_JBHRXY010000001.1"/>
</dbReference>
<dbReference type="Pfam" id="PF16868">
    <property type="entry name" value="NMT1_3"/>
    <property type="match status" value="1"/>
</dbReference>
<feature type="signal peptide" evidence="1">
    <location>
        <begin position="1"/>
        <end position="21"/>
    </location>
</feature>
<evidence type="ECO:0000313" key="3">
    <source>
        <dbReference type="Proteomes" id="UP001595539"/>
    </source>
</evidence>
<organism evidence="2 3">
    <name type="scientific">Paracoccus angustae</name>
    <dbReference type="NCBI Taxonomy" id="1671480"/>
    <lineage>
        <taxon>Bacteria</taxon>
        <taxon>Pseudomonadati</taxon>
        <taxon>Pseudomonadota</taxon>
        <taxon>Alphaproteobacteria</taxon>
        <taxon>Rhodobacterales</taxon>
        <taxon>Paracoccaceae</taxon>
        <taxon>Paracoccus</taxon>
    </lineage>
</organism>
<dbReference type="SUPFAM" id="SSF53850">
    <property type="entry name" value="Periplasmic binding protein-like II"/>
    <property type="match status" value="1"/>
</dbReference>
<gene>
    <name evidence="2" type="ORF">ACFOM8_02610</name>
</gene>
<dbReference type="Proteomes" id="UP001595539">
    <property type="component" value="Unassembled WGS sequence"/>
</dbReference>
<accession>A0ABV7U022</accession>
<protein>
    <submittedName>
        <fullName evidence="2">TAXI family TRAP transporter solute-binding subunit</fullName>
    </submittedName>
</protein>
<dbReference type="InterPro" id="IPR011852">
    <property type="entry name" value="TRAP_TAXI"/>
</dbReference>
<proteinExistence type="predicted"/>
<evidence type="ECO:0000313" key="2">
    <source>
        <dbReference type="EMBL" id="MFC3628331.1"/>
    </source>
</evidence>
<feature type="chain" id="PRO_5045809367" evidence="1">
    <location>
        <begin position="22"/>
        <end position="330"/>
    </location>
</feature>